<accession>A0A916QC22</accession>
<dbReference type="SUPFAM" id="SSF53067">
    <property type="entry name" value="Actin-like ATPase domain"/>
    <property type="match status" value="1"/>
</dbReference>
<gene>
    <name evidence="2" type="ORF">PRECH8_11260</name>
</gene>
<dbReference type="PROSITE" id="PS01125">
    <property type="entry name" value="ROK"/>
    <property type="match status" value="1"/>
</dbReference>
<dbReference type="InterPro" id="IPR000600">
    <property type="entry name" value="ROK"/>
</dbReference>
<dbReference type="InterPro" id="IPR043129">
    <property type="entry name" value="ATPase_NBD"/>
</dbReference>
<dbReference type="InterPro" id="IPR049874">
    <property type="entry name" value="ROK_cs"/>
</dbReference>
<dbReference type="PANTHER" id="PTHR18964">
    <property type="entry name" value="ROK (REPRESSOR, ORF, KINASE) FAMILY"/>
    <property type="match status" value="1"/>
</dbReference>
<dbReference type="PANTHER" id="PTHR18964:SF149">
    <property type="entry name" value="BIFUNCTIONAL UDP-N-ACETYLGLUCOSAMINE 2-EPIMERASE_N-ACETYLMANNOSAMINE KINASE"/>
    <property type="match status" value="1"/>
</dbReference>
<dbReference type="AlphaFoldDB" id="A0A916QC22"/>
<dbReference type="RefSeq" id="WP_200966105.1">
    <property type="nucleotide sequence ID" value="NZ_BMAQ01000007.1"/>
</dbReference>
<comment type="similarity">
    <text evidence="1">Belongs to the ROK (NagC/XylR) family.</text>
</comment>
<dbReference type="EMBL" id="BMAQ01000007">
    <property type="protein sequence ID" value="GFR37830.1"/>
    <property type="molecule type" value="Genomic_DNA"/>
</dbReference>
<comment type="caution">
    <text evidence="2">The sequence shown here is derived from an EMBL/GenBank/DDBJ whole genome shotgun (WGS) entry which is preliminary data.</text>
</comment>
<name>A0A916QC22_9BACL</name>
<dbReference type="Proteomes" id="UP000654993">
    <property type="component" value="Unassembled WGS sequence"/>
</dbReference>
<protein>
    <submittedName>
        <fullName evidence="2">Glucokinase</fullName>
    </submittedName>
</protein>
<sequence>MLRINADAYHIVGIDIGIHHIRAVVTNLNADIKASETLTLTEQINQETLVKHLIATVSHVLERASLTPKDLMGIGIGMHGVVDPEAGKAVFAPNLGLRDVSLREPLEQVFSVPVHVENDVVAFALGESWFGEGKDTGNFIAVNIGEGVGAGIILNGQIYKGASFSAGEIGHTTVDMNGPRCSCGNYGCLQSLVSGPAIARQAAQQIREGRASKLTDLCGDDLDAITGEMVDRAARMGDELAREIFLQTGRYLGIGLANLINTLNPRKIILGGGVTNASDLFLDELNATIQERAMDTPAKAVSIVISRQGEYASAIGAVTIVLNGLFAPQIYV</sequence>
<evidence type="ECO:0000256" key="1">
    <source>
        <dbReference type="ARBA" id="ARBA00006479"/>
    </source>
</evidence>
<organism evidence="2 3">
    <name type="scientific">Insulibacter thermoxylanivorax</name>
    <dbReference type="NCBI Taxonomy" id="2749268"/>
    <lineage>
        <taxon>Bacteria</taxon>
        <taxon>Bacillati</taxon>
        <taxon>Bacillota</taxon>
        <taxon>Bacilli</taxon>
        <taxon>Bacillales</taxon>
        <taxon>Paenibacillaceae</taxon>
        <taxon>Insulibacter</taxon>
    </lineage>
</organism>
<evidence type="ECO:0000313" key="3">
    <source>
        <dbReference type="Proteomes" id="UP000654993"/>
    </source>
</evidence>
<dbReference type="CDD" id="cd24076">
    <property type="entry name" value="ASKHA_ATPase_ROK_BsXylR-like"/>
    <property type="match status" value="1"/>
</dbReference>
<proteinExistence type="inferred from homology"/>
<keyword evidence="3" id="KW-1185">Reference proteome</keyword>
<reference evidence="2" key="1">
    <citation type="submission" date="2020-08" db="EMBL/GenBank/DDBJ databases">
        <authorList>
            <person name="Uke A."/>
            <person name="Chhe C."/>
            <person name="Baramee S."/>
            <person name="Kosugi A."/>
        </authorList>
    </citation>
    <scope>NUCLEOTIDE SEQUENCE</scope>
    <source>
        <strain evidence="2">DA-C8</strain>
    </source>
</reference>
<reference evidence="2" key="2">
    <citation type="journal article" date="2021" name="Data Brief">
        <title>Draft genome sequence data of the facultative, thermophilic, xylanolytic bacterium Paenibacillus sp. strain DA-C8.</title>
        <authorList>
            <person name="Chhe C."/>
            <person name="Uke A."/>
            <person name="Baramee S."/>
            <person name="Ungkulpasvich U."/>
            <person name="Tachaapaikoon C."/>
            <person name="Pason P."/>
            <person name="Waeonukul R."/>
            <person name="Ratanakhanokchai K."/>
            <person name="Kosugi A."/>
        </authorList>
    </citation>
    <scope>NUCLEOTIDE SEQUENCE</scope>
    <source>
        <strain evidence="2">DA-C8</strain>
    </source>
</reference>
<dbReference type="Gene3D" id="3.30.420.40">
    <property type="match status" value="2"/>
</dbReference>
<evidence type="ECO:0000313" key="2">
    <source>
        <dbReference type="EMBL" id="GFR37830.1"/>
    </source>
</evidence>
<dbReference type="Pfam" id="PF00480">
    <property type="entry name" value="ROK"/>
    <property type="match status" value="1"/>
</dbReference>